<keyword evidence="2" id="KW-0479">Metal-binding</keyword>
<keyword evidence="1" id="KW-0808">Transferase</keyword>
<dbReference type="PANTHER" id="PTHR42909:SF1">
    <property type="entry name" value="CARBOHYDRATE KINASE PFKB DOMAIN-CONTAINING PROTEIN"/>
    <property type="match status" value="1"/>
</dbReference>
<dbReference type="AlphaFoldDB" id="A0AAV0BK79"/>
<keyword evidence="3" id="KW-0418">Kinase</keyword>
<dbReference type="HAMAP" id="MF_01876">
    <property type="entry name" value="PsiMP_glycosidase"/>
    <property type="match status" value="1"/>
</dbReference>
<reference evidence="9" key="1">
    <citation type="submission" date="2022-06" db="EMBL/GenBank/DDBJ databases">
        <authorList>
            <consortium name="SYNGENTA / RWTH Aachen University"/>
        </authorList>
    </citation>
    <scope>NUCLEOTIDE SEQUENCE</scope>
</reference>
<dbReference type="SUPFAM" id="SSF110581">
    <property type="entry name" value="Indigoidine synthase A-like"/>
    <property type="match status" value="1"/>
</dbReference>
<evidence type="ECO:0000256" key="4">
    <source>
        <dbReference type="ARBA" id="ARBA00022801"/>
    </source>
</evidence>
<keyword evidence="4" id="KW-0378">Hydrolase</keyword>
<evidence type="ECO:0000313" key="10">
    <source>
        <dbReference type="Proteomes" id="UP001153365"/>
    </source>
</evidence>
<dbReference type="GO" id="GO:0046872">
    <property type="term" value="F:metal ion binding"/>
    <property type="evidence" value="ECO:0007669"/>
    <property type="project" value="UniProtKB-KW"/>
</dbReference>
<dbReference type="InterPro" id="IPR002173">
    <property type="entry name" value="Carboh/pur_kinase_PfkB_CS"/>
</dbReference>
<evidence type="ECO:0000256" key="5">
    <source>
        <dbReference type="ARBA" id="ARBA00023211"/>
    </source>
</evidence>
<evidence type="ECO:0000313" key="9">
    <source>
        <dbReference type="EMBL" id="CAH7686982.1"/>
    </source>
</evidence>
<feature type="domain" description="Carbohydrate kinase PfkB" evidence="8">
    <location>
        <begin position="427"/>
        <end position="611"/>
    </location>
</feature>
<keyword evidence="5" id="KW-0464">Manganese</keyword>
<proteinExistence type="inferred from homology"/>
<name>A0AAV0BK79_PHAPC</name>
<dbReference type="Gene3D" id="3.40.1790.10">
    <property type="entry name" value="Indigoidine synthase domain"/>
    <property type="match status" value="1"/>
</dbReference>
<dbReference type="SUPFAM" id="SSF53613">
    <property type="entry name" value="Ribokinase-like"/>
    <property type="match status" value="1"/>
</dbReference>
<comment type="caution">
    <text evidence="9">The sequence shown here is derived from an EMBL/GenBank/DDBJ whole genome shotgun (WGS) entry which is preliminary data.</text>
</comment>
<keyword evidence="10" id="KW-1185">Reference proteome</keyword>
<dbReference type="Proteomes" id="UP001153365">
    <property type="component" value="Unassembled WGS sequence"/>
</dbReference>
<dbReference type="PROSITE" id="PS00584">
    <property type="entry name" value="PFKB_KINASES_2"/>
    <property type="match status" value="1"/>
</dbReference>
<dbReference type="GO" id="GO:0005737">
    <property type="term" value="C:cytoplasm"/>
    <property type="evidence" value="ECO:0007669"/>
    <property type="project" value="TreeGrafter"/>
</dbReference>
<keyword evidence="6" id="KW-0456">Lyase</keyword>
<keyword evidence="7" id="KW-0326">Glycosidase</keyword>
<evidence type="ECO:0000256" key="6">
    <source>
        <dbReference type="ARBA" id="ARBA00023239"/>
    </source>
</evidence>
<protein>
    <submittedName>
        <fullName evidence="9">Indigoidine synthase A like protein-domain-containing protein</fullName>
    </submittedName>
</protein>
<dbReference type="InterPro" id="IPR022830">
    <property type="entry name" value="Indigdn_synthA-like"/>
</dbReference>
<dbReference type="EMBL" id="CALTRL010005826">
    <property type="protein sequence ID" value="CAH7686982.1"/>
    <property type="molecule type" value="Genomic_DNA"/>
</dbReference>
<evidence type="ECO:0000256" key="3">
    <source>
        <dbReference type="ARBA" id="ARBA00022777"/>
    </source>
</evidence>
<dbReference type="GO" id="GO:0004730">
    <property type="term" value="F:pseudouridylate synthase activity"/>
    <property type="evidence" value="ECO:0007669"/>
    <property type="project" value="InterPro"/>
</dbReference>
<organism evidence="9 10">
    <name type="scientific">Phakopsora pachyrhizi</name>
    <name type="common">Asian soybean rust disease fungus</name>
    <dbReference type="NCBI Taxonomy" id="170000"/>
    <lineage>
        <taxon>Eukaryota</taxon>
        <taxon>Fungi</taxon>
        <taxon>Dikarya</taxon>
        <taxon>Basidiomycota</taxon>
        <taxon>Pucciniomycotina</taxon>
        <taxon>Pucciniomycetes</taxon>
        <taxon>Pucciniales</taxon>
        <taxon>Phakopsoraceae</taxon>
        <taxon>Phakopsora</taxon>
    </lineage>
</organism>
<dbReference type="PANTHER" id="PTHR42909">
    <property type="entry name" value="ZGC:136858"/>
    <property type="match status" value="1"/>
</dbReference>
<evidence type="ECO:0000259" key="8">
    <source>
        <dbReference type="Pfam" id="PF00294"/>
    </source>
</evidence>
<evidence type="ECO:0000256" key="2">
    <source>
        <dbReference type="ARBA" id="ARBA00022723"/>
    </source>
</evidence>
<gene>
    <name evidence="9" type="ORF">PPACK8108_LOCUS21699</name>
</gene>
<dbReference type="InterPro" id="IPR029056">
    <property type="entry name" value="Ribokinase-like"/>
</dbReference>
<dbReference type="InterPro" id="IPR007342">
    <property type="entry name" value="PsuG"/>
</dbReference>
<dbReference type="GO" id="GO:0016798">
    <property type="term" value="F:hydrolase activity, acting on glycosyl bonds"/>
    <property type="evidence" value="ECO:0007669"/>
    <property type="project" value="UniProtKB-KW"/>
</dbReference>
<dbReference type="GO" id="GO:0016301">
    <property type="term" value="F:kinase activity"/>
    <property type="evidence" value="ECO:0007669"/>
    <property type="project" value="UniProtKB-KW"/>
</dbReference>
<sequence length="793" mass="85295">MMIGSTDSGLDLIRFKILGVVRGRMTVVAQRNVSRSLEFLNLSRKPLTRTFNLQSHQSTTQSRFKPIDIHPEVLEALRNKKPVLALETAIVTHGLPYPTSVSLPLELERIARQHQVVPAHIALIKGRVKVGLSASDLEFLADPNHRALKLGRRDLPAALVMRQTGGTTVSATMSIASLAGIKVFATGGIGGVHRGGQDTLDISSDLTELGRNPVAVVCAGAKSILDIGLTLEYLETAGVPVVSLGDTKDFPAFYSSKSGYQAPFNARSVGECAEIIYQSDILKLQSGILVGVPIPDANSQDCKQIQDAVDRAIVESEELAINKQGKLVTPWLLNRVKELSSGTSVKANIALIKNNVEKAAQISACYSELTQEAENFKSKPISPVKTSISPSCPKTTSSSRVMIIGAAAVDITSQAFPGLSLQDFSGSTGAGTVKFSAGGVALNVARALFKLGIEDALLVSQLGEDSLITEILQREFKAMGLRTDGLFVDQSGKTGVVNMFLDSKGDLIGGIADLNSIEKMKEEKLSGLIQEKNPSWVCFDANLSKDAIKSIFDACLSKSISTAFEPTSITKCTKLLPILARFFDSSGKTFPPPLSLMFPNFSELKAIYQASRLETAPLQLSSLEWFRRIEEFRVDEKFRSLLKKKLPGWVTHLGLVQMAISLLPVVNTIVVKSGQEGLVVIGRTKILDQVPNPKGWLVSNGGLMIKHFPAPQSVACLEAKDGTISNSTQVNVTGAGDTLCGAILASIINGSKIDNPLDWDNMIDYSQQAASLTLKSPEAVGDLKNLRKTSLIF</sequence>
<dbReference type="Gene3D" id="3.40.1190.20">
    <property type="match status" value="1"/>
</dbReference>
<dbReference type="Pfam" id="PF04227">
    <property type="entry name" value="Indigoidine_A"/>
    <property type="match status" value="1"/>
</dbReference>
<accession>A0AAV0BK79</accession>
<dbReference type="Pfam" id="PF00294">
    <property type="entry name" value="PfkB"/>
    <property type="match status" value="1"/>
</dbReference>
<evidence type="ECO:0000256" key="1">
    <source>
        <dbReference type="ARBA" id="ARBA00022679"/>
    </source>
</evidence>
<dbReference type="InterPro" id="IPR011611">
    <property type="entry name" value="PfkB_dom"/>
</dbReference>
<evidence type="ECO:0000256" key="7">
    <source>
        <dbReference type="ARBA" id="ARBA00023295"/>
    </source>
</evidence>